<dbReference type="EMBL" id="CBHH010000042">
    <property type="protein sequence ID" value="CDD57098.1"/>
    <property type="molecule type" value="Genomic_DNA"/>
</dbReference>
<dbReference type="PRINTS" id="PR00932">
    <property type="entry name" value="AMINO1PTASE"/>
</dbReference>
<keyword evidence="8 9" id="KW-0482">Metalloprotease</keyword>
<keyword evidence="7 9" id="KW-0862">Zinc</keyword>
<evidence type="ECO:0000256" key="4">
    <source>
        <dbReference type="ARBA" id="ARBA00022670"/>
    </source>
</evidence>
<evidence type="ECO:0000256" key="2">
    <source>
        <dbReference type="ARBA" id="ARBA00008290"/>
    </source>
</evidence>
<proteinExistence type="inferred from homology"/>
<sequence length="445" mass="48681">MIDFLTNALSVYHASDYIIKKLNETGGFTELKTDEAWKLEPGHGYYVCPFGTTVIAFRTGSAAASVGMPDKQDKLRIIASHTDHPGFRVKENPEVKQGSYVKLNVESYGGAILNTWLDRPLGAAGCAWVRGKDGRAAKFLVDFDGPAFVIPNVAIHMNRKINEGIELNKQIDMLPLAYAQEVHAQEMHALNDSNEKGYSFREELAYHIHRIHNVSAKPEDILSYDISIYNAEKPVYVGRDRELLMAGGIDNVSSEKACLDAITGIEDNQGIVISAFFDHEEVGSRSKNGADSSMLANIIERICISLGYDRNEYLAMVMNGEFLSLDVAHANNPNHPEKYDPTSGVSLGSGVTIKCSSRQNYCTDADMTAQLLELAGNNGVKCSVNYLRSDIPGGSTIGSILSSQLPMRSADIGIPILAMHSAMETMSVSDQRNLDRLAAAFLAQH</sequence>
<keyword evidence="6 9" id="KW-0378">Hydrolase</keyword>
<keyword evidence="5 9" id="KW-0479">Metal-binding</keyword>
<name>R7A8J5_9FIRM</name>
<comment type="caution">
    <text evidence="11">The sequence shown here is derived from an EMBL/GenBank/DDBJ whole genome shotgun (WGS) entry which is preliminary data.</text>
</comment>
<dbReference type="AlphaFoldDB" id="R7A8J5"/>
<dbReference type="SUPFAM" id="SSF101821">
    <property type="entry name" value="Aminopeptidase/glucanase lid domain"/>
    <property type="match status" value="1"/>
</dbReference>
<dbReference type="GO" id="GO:0005737">
    <property type="term" value="C:cytoplasm"/>
    <property type="evidence" value="ECO:0007669"/>
    <property type="project" value="UniProtKB-ARBA"/>
</dbReference>
<dbReference type="PANTHER" id="PTHR28570">
    <property type="entry name" value="ASPARTYL AMINOPEPTIDASE"/>
    <property type="match status" value="1"/>
</dbReference>
<organism evidence="11 12">
    <name type="scientific">Bacteroides pectinophilus CAG:437</name>
    <dbReference type="NCBI Taxonomy" id="1263051"/>
    <lineage>
        <taxon>Bacteria</taxon>
        <taxon>Bacillati</taxon>
        <taxon>Bacillota</taxon>
        <taxon>Clostridia</taxon>
        <taxon>Eubacteriales</taxon>
    </lineage>
</organism>
<evidence type="ECO:0000256" key="9">
    <source>
        <dbReference type="RuleBase" id="RU004386"/>
    </source>
</evidence>
<evidence type="ECO:0000313" key="11">
    <source>
        <dbReference type="EMBL" id="CDD57098.1"/>
    </source>
</evidence>
<evidence type="ECO:0000256" key="8">
    <source>
        <dbReference type="ARBA" id="ARBA00023049"/>
    </source>
</evidence>
<dbReference type="Proteomes" id="UP000018141">
    <property type="component" value="Unassembled WGS sequence"/>
</dbReference>
<evidence type="ECO:0000256" key="1">
    <source>
        <dbReference type="ARBA" id="ARBA00001947"/>
    </source>
</evidence>
<accession>R7A8J5</accession>
<dbReference type="GO" id="GO:0008237">
    <property type="term" value="F:metallopeptidase activity"/>
    <property type="evidence" value="ECO:0007669"/>
    <property type="project" value="UniProtKB-KW"/>
</dbReference>
<dbReference type="Gene3D" id="3.40.630.10">
    <property type="entry name" value="Zn peptidases"/>
    <property type="match status" value="1"/>
</dbReference>
<dbReference type="Pfam" id="PF02127">
    <property type="entry name" value="Peptidase_M18"/>
    <property type="match status" value="1"/>
</dbReference>
<dbReference type="SUPFAM" id="SSF53187">
    <property type="entry name" value="Zn-dependent exopeptidases"/>
    <property type="match status" value="1"/>
</dbReference>
<evidence type="ECO:0000256" key="3">
    <source>
        <dbReference type="ARBA" id="ARBA00022438"/>
    </source>
</evidence>
<reference evidence="11" key="1">
    <citation type="submission" date="2012-11" db="EMBL/GenBank/DDBJ databases">
        <title>Dependencies among metagenomic species, viruses, plasmids and units of genetic variation.</title>
        <authorList>
            <person name="Nielsen H.B."/>
            <person name="Almeida M."/>
            <person name="Juncker A.S."/>
            <person name="Rasmussen S."/>
            <person name="Li J."/>
            <person name="Sunagawa S."/>
            <person name="Plichta D."/>
            <person name="Gautier L."/>
            <person name="Le Chatelier E."/>
            <person name="Peletier E."/>
            <person name="Bonde I."/>
            <person name="Nielsen T."/>
            <person name="Manichanh C."/>
            <person name="Arumugam M."/>
            <person name="Batto J."/>
            <person name="Santos M.B.Q.D."/>
            <person name="Blom N."/>
            <person name="Borruel N."/>
            <person name="Burgdorf K.S."/>
            <person name="Boumezbeur F."/>
            <person name="Casellas F."/>
            <person name="Dore J."/>
            <person name="Guarner F."/>
            <person name="Hansen T."/>
            <person name="Hildebrand F."/>
            <person name="Kaas R.S."/>
            <person name="Kennedy S."/>
            <person name="Kristiansen K."/>
            <person name="Kultima J.R."/>
            <person name="Leonard P."/>
            <person name="Levenez F."/>
            <person name="Lund O."/>
            <person name="Moumen B."/>
            <person name="Le Paslier D."/>
            <person name="Pons N."/>
            <person name="Pedersen O."/>
            <person name="Prifti E."/>
            <person name="Qin J."/>
            <person name="Raes J."/>
            <person name="Tap J."/>
            <person name="Tims S."/>
            <person name="Ussery D.W."/>
            <person name="Yamada T."/>
            <person name="MetaHit consortium"/>
            <person name="Renault P."/>
            <person name="Sicheritz-Ponten T."/>
            <person name="Bork P."/>
            <person name="Wang J."/>
            <person name="Brunak S."/>
            <person name="Ehrlich S.D."/>
        </authorList>
    </citation>
    <scope>NUCLEOTIDE SEQUENCE [LARGE SCALE GENOMIC DNA]</scope>
</reference>
<dbReference type="InterPro" id="IPR023358">
    <property type="entry name" value="Peptidase_M18_dom2"/>
</dbReference>
<dbReference type="GO" id="GO:0006508">
    <property type="term" value="P:proteolysis"/>
    <property type="evidence" value="ECO:0007669"/>
    <property type="project" value="UniProtKB-KW"/>
</dbReference>
<keyword evidence="3 9" id="KW-0031">Aminopeptidase</keyword>
<dbReference type="NCBIfam" id="NF002759">
    <property type="entry name" value="PRK02813.1"/>
    <property type="match status" value="1"/>
</dbReference>
<dbReference type="GO" id="GO:0008270">
    <property type="term" value="F:zinc ion binding"/>
    <property type="evidence" value="ECO:0007669"/>
    <property type="project" value="InterPro"/>
</dbReference>
<dbReference type="Gene3D" id="2.30.250.10">
    <property type="entry name" value="Aminopeptidase i, Domain 2"/>
    <property type="match status" value="1"/>
</dbReference>
<dbReference type="InterPro" id="IPR001948">
    <property type="entry name" value="Peptidase_M18"/>
</dbReference>
<keyword evidence="4 9" id="KW-0645">Protease</keyword>
<dbReference type="GO" id="GO:0004177">
    <property type="term" value="F:aminopeptidase activity"/>
    <property type="evidence" value="ECO:0007669"/>
    <property type="project" value="UniProtKB-KW"/>
</dbReference>
<comment type="similarity">
    <text evidence="2 9">Belongs to the peptidase M18 family.</text>
</comment>
<dbReference type="PANTHER" id="PTHR28570:SF3">
    <property type="entry name" value="ASPARTYL AMINOPEPTIDASE"/>
    <property type="match status" value="1"/>
</dbReference>
<protein>
    <recommendedName>
        <fullName evidence="10">M18 family aminopeptidase</fullName>
        <ecNumber evidence="10">3.4.11.-</ecNumber>
    </recommendedName>
</protein>
<evidence type="ECO:0000256" key="5">
    <source>
        <dbReference type="ARBA" id="ARBA00022723"/>
    </source>
</evidence>
<gene>
    <name evidence="11" type="ORF">BN656_01416</name>
</gene>
<evidence type="ECO:0000256" key="6">
    <source>
        <dbReference type="ARBA" id="ARBA00022801"/>
    </source>
</evidence>
<evidence type="ECO:0000256" key="10">
    <source>
        <dbReference type="RuleBase" id="RU004387"/>
    </source>
</evidence>
<comment type="cofactor">
    <cofactor evidence="1 10">
        <name>Zn(2+)</name>
        <dbReference type="ChEBI" id="CHEBI:29105"/>
    </cofactor>
</comment>
<evidence type="ECO:0000313" key="12">
    <source>
        <dbReference type="Proteomes" id="UP000018141"/>
    </source>
</evidence>
<evidence type="ECO:0000256" key="7">
    <source>
        <dbReference type="ARBA" id="ARBA00022833"/>
    </source>
</evidence>
<dbReference type="EC" id="3.4.11.-" evidence="10"/>